<evidence type="ECO:0000313" key="1">
    <source>
        <dbReference type="EMBL" id="GBN82533.1"/>
    </source>
</evidence>
<dbReference type="GO" id="GO:0071897">
    <property type="term" value="P:DNA biosynthetic process"/>
    <property type="evidence" value="ECO:0007669"/>
    <property type="project" value="UniProtKB-ARBA"/>
</dbReference>
<comment type="caution">
    <text evidence="1">The sequence shown here is derived from an EMBL/GenBank/DDBJ whole genome shotgun (WGS) entry which is preliminary data.</text>
</comment>
<dbReference type="SUPFAM" id="SSF56672">
    <property type="entry name" value="DNA/RNA polymerases"/>
    <property type="match status" value="1"/>
</dbReference>
<evidence type="ECO:0000313" key="3">
    <source>
        <dbReference type="Proteomes" id="UP000499080"/>
    </source>
</evidence>
<dbReference type="EMBL" id="BGPR01019651">
    <property type="protein sequence ID" value="GBN82549.1"/>
    <property type="molecule type" value="Genomic_DNA"/>
</dbReference>
<protein>
    <recommendedName>
        <fullName evidence="4">Transposon Ty3-I Gag-Pol polyprotein</fullName>
    </recommendedName>
</protein>
<dbReference type="InterPro" id="IPR050951">
    <property type="entry name" value="Retrovirus_Pol_polyprotein"/>
</dbReference>
<dbReference type="OrthoDB" id="6774892at2759"/>
<dbReference type="Gene3D" id="3.10.10.10">
    <property type="entry name" value="HIV Type 1 Reverse Transcriptase, subunit A, domain 1"/>
    <property type="match status" value="1"/>
</dbReference>
<dbReference type="Proteomes" id="UP000499080">
    <property type="component" value="Unassembled WGS sequence"/>
</dbReference>
<organism evidence="1 3">
    <name type="scientific">Araneus ventricosus</name>
    <name type="common">Orbweaver spider</name>
    <name type="synonym">Epeira ventricosa</name>
    <dbReference type="NCBI Taxonomy" id="182803"/>
    <lineage>
        <taxon>Eukaryota</taxon>
        <taxon>Metazoa</taxon>
        <taxon>Ecdysozoa</taxon>
        <taxon>Arthropoda</taxon>
        <taxon>Chelicerata</taxon>
        <taxon>Arachnida</taxon>
        <taxon>Araneae</taxon>
        <taxon>Araneomorphae</taxon>
        <taxon>Entelegynae</taxon>
        <taxon>Araneoidea</taxon>
        <taxon>Araneidae</taxon>
        <taxon>Araneus</taxon>
    </lineage>
</organism>
<dbReference type="AlphaFoldDB" id="A0A4Y2S3P0"/>
<dbReference type="EMBL" id="BGPR01019646">
    <property type="protein sequence ID" value="GBN82533.1"/>
    <property type="molecule type" value="Genomic_DNA"/>
</dbReference>
<gene>
    <name evidence="2" type="ORF">AVEN_100401_1</name>
    <name evidence="1" type="ORF">AVEN_10369_1</name>
</gene>
<reference evidence="1 3" key="1">
    <citation type="journal article" date="2019" name="Sci. Rep.">
        <title>Orb-weaving spider Araneus ventricosus genome elucidates the spidroin gene catalogue.</title>
        <authorList>
            <person name="Kono N."/>
            <person name="Nakamura H."/>
            <person name="Ohtoshi R."/>
            <person name="Moran D.A.P."/>
            <person name="Shinohara A."/>
            <person name="Yoshida Y."/>
            <person name="Fujiwara M."/>
            <person name="Mori M."/>
            <person name="Tomita M."/>
            <person name="Arakawa K."/>
        </authorList>
    </citation>
    <scope>NUCLEOTIDE SEQUENCE [LARGE SCALE GENOMIC DNA]</scope>
</reference>
<dbReference type="InterPro" id="IPR043502">
    <property type="entry name" value="DNA/RNA_pol_sf"/>
</dbReference>
<dbReference type="InterPro" id="IPR043128">
    <property type="entry name" value="Rev_trsase/Diguanyl_cyclase"/>
</dbReference>
<proteinExistence type="predicted"/>
<keyword evidence="3" id="KW-1185">Reference proteome</keyword>
<accession>A0A4Y2S3P0</accession>
<evidence type="ECO:0008006" key="4">
    <source>
        <dbReference type="Google" id="ProtNLM"/>
    </source>
</evidence>
<evidence type="ECO:0000313" key="2">
    <source>
        <dbReference type="EMBL" id="GBN82549.1"/>
    </source>
</evidence>
<name>A0A4Y2S3P0_ARAVE</name>
<dbReference type="Gene3D" id="3.30.70.270">
    <property type="match status" value="1"/>
</dbReference>
<dbReference type="PANTHER" id="PTHR37984:SF5">
    <property type="entry name" value="PROTEIN NYNRIN-LIKE"/>
    <property type="match status" value="1"/>
</dbReference>
<sequence length="135" mass="15611">MERKKPYTYRIPETLKGKVYEQIGKLLDVDAGLIEESYSDTAHPVVCIYKKYGSVRLCVDYRTLNAVRKPDDFPMKNAVDLMYNIGKANIITTLDLLKGYWAIPMDEQRKDYTSLKLTEPITGLMFYLLCSKMPQ</sequence>
<dbReference type="PANTHER" id="PTHR37984">
    <property type="entry name" value="PROTEIN CBG26694"/>
    <property type="match status" value="1"/>
</dbReference>